<keyword evidence="4" id="KW-1185">Reference proteome</keyword>
<dbReference type="OrthoDB" id="5954868at2759"/>
<keyword evidence="1" id="KW-1133">Transmembrane helix</keyword>
<keyword evidence="1" id="KW-0812">Transmembrane</keyword>
<organism evidence="3 4">
    <name type="scientific">Coptotermes formosanus</name>
    <name type="common">Formosan subterranean termite</name>
    <dbReference type="NCBI Taxonomy" id="36987"/>
    <lineage>
        <taxon>Eukaryota</taxon>
        <taxon>Metazoa</taxon>
        <taxon>Ecdysozoa</taxon>
        <taxon>Arthropoda</taxon>
        <taxon>Hexapoda</taxon>
        <taxon>Insecta</taxon>
        <taxon>Pterygota</taxon>
        <taxon>Neoptera</taxon>
        <taxon>Polyneoptera</taxon>
        <taxon>Dictyoptera</taxon>
        <taxon>Blattodea</taxon>
        <taxon>Blattoidea</taxon>
        <taxon>Termitoidae</taxon>
        <taxon>Rhinotermitidae</taxon>
        <taxon>Coptotermes</taxon>
    </lineage>
</organism>
<proteinExistence type="predicted"/>
<evidence type="ECO:0000313" key="3">
    <source>
        <dbReference type="EMBL" id="GFG28729.1"/>
    </source>
</evidence>
<accession>A0A6L2P8Z6</accession>
<reference evidence="4" key="1">
    <citation type="submission" date="2020-01" db="EMBL/GenBank/DDBJ databases">
        <title>Draft genome sequence of the Termite Coptotermes fromosanus.</title>
        <authorList>
            <person name="Itakura S."/>
            <person name="Yosikawa Y."/>
            <person name="Umezawa K."/>
        </authorList>
    </citation>
    <scope>NUCLEOTIDE SEQUENCE [LARGE SCALE GENOMIC DNA]</scope>
</reference>
<evidence type="ECO:0000256" key="1">
    <source>
        <dbReference type="SAM" id="Phobius"/>
    </source>
</evidence>
<dbReference type="EMBL" id="BLKM01000078">
    <property type="protein sequence ID" value="GFG28729.1"/>
    <property type="molecule type" value="Genomic_DNA"/>
</dbReference>
<evidence type="ECO:0000313" key="4">
    <source>
        <dbReference type="Proteomes" id="UP000502823"/>
    </source>
</evidence>
<feature type="transmembrane region" description="Helical" evidence="1">
    <location>
        <begin position="15"/>
        <end position="36"/>
    </location>
</feature>
<name>A0A6L2P8Z6_COPFO</name>
<sequence length="171" mass="19577">MALKPGPLLNRYRHFFVGLFVILLLSLAIVAVVHYLPTGVYEGHGKIYQHISLDDLDRVPEVVIATNAPLAEGRNPHCSYYDCFNVYRCGHTGSNKIQVYVYPMRKYVDERNIPVGSQMSREFYFILQTILESKYYTPNPEEACILVPSIDTLNQNRFRVMETSEALTSLP</sequence>
<dbReference type="AlphaFoldDB" id="A0A6L2P8Z6"/>
<dbReference type="Pfam" id="PF03016">
    <property type="entry name" value="Exostosin_GT47"/>
    <property type="match status" value="1"/>
</dbReference>
<comment type="caution">
    <text evidence="3">The sequence shown here is derived from an EMBL/GenBank/DDBJ whole genome shotgun (WGS) entry which is preliminary data.</text>
</comment>
<evidence type="ECO:0000259" key="2">
    <source>
        <dbReference type="Pfam" id="PF03016"/>
    </source>
</evidence>
<keyword evidence="1" id="KW-0472">Membrane</keyword>
<feature type="domain" description="Exostosin GT47" evidence="2">
    <location>
        <begin position="95"/>
        <end position="160"/>
    </location>
</feature>
<dbReference type="Proteomes" id="UP000502823">
    <property type="component" value="Unassembled WGS sequence"/>
</dbReference>
<dbReference type="InterPro" id="IPR040911">
    <property type="entry name" value="Exostosin_GT47"/>
</dbReference>
<gene>
    <name evidence="3" type="ORF">Cfor_06010</name>
</gene>
<dbReference type="InParanoid" id="A0A6L2P8Z6"/>
<protein>
    <recommendedName>
        <fullName evidence="2">Exostosin GT47 domain-containing protein</fullName>
    </recommendedName>
</protein>